<evidence type="ECO:0000256" key="1">
    <source>
        <dbReference type="ARBA" id="ARBA00005254"/>
    </source>
</evidence>
<dbReference type="InterPro" id="IPR001753">
    <property type="entry name" value="Enoyl-CoA_hydra/iso"/>
</dbReference>
<proteinExistence type="inferred from homology"/>
<accession>A0A160VBC2</accession>
<dbReference type="FunFam" id="3.90.226.10:FF:000009">
    <property type="entry name" value="Carnitinyl-CoA dehydratase"/>
    <property type="match status" value="1"/>
</dbReference>
<dbReference type="SUPFAM" id="SSF52096">
    <property type="entry name" value="ClpP/crotonase"/>
    <property type="match status" value="1"/>
</dbReference>
<dbReference type="Gene3D" id="3.90.226.10">
    <property type="entry name" value="2-enoyl-CoA Hydratase, Chain A, domain 1"/>
    <property type="match status" value="1"/>
</dbReference>
<dbReference type="PANTHER" id="PTHR43802:SF1">
    <property type="entry name" value="IP11341P-RELATED"/>
    <property type="match status" value="1"/>
</dbReference>
<gene>
    <name evidence="3" type="ORF">MGWOODY_Clf1098</name>
</gene>
<organism evidence="3">
    <name type="scientific">hydrothermal vent metagenome</name>
    <dbReference type="NCBI Taxonomy" id="652676"/>
    <lineage>
        <taxon>unclassified sequences</taxon>
        <taxon>metagenomes</taxon>
        <taxon>ecological metagenomes</taxon>
    </lineage>
</organism>
<sequence length="242" mass="26210">MSTSSAFQTLLFQKHDAVAHISLNRPQVVNAYNIQMRDDFSEALSAVTQDPDVGALLITGEGRAFCAGADLTEFGSAPSQVIARRVRWERDVWGQLVNLDKPIVAAVHGYCIGSGLEIALLCDLRIGAIGTVFALPEVQLGMIPAAGGTQTLPRVVGRSQALDLLLTGRRIESEEALEMGLITRLTAPESLRDEAWQLAAILAEPITEAVAGMKQLLRQGMHLDLPRALELERRVSARLASY</sequence>
<dbReference type="PANTHER" id="PTHR43802">
    <property type="entry name" value="ENOYL-COA HYDRATASE"/>
    <property type="match status" value="1"/>
</dbReference>
<reference evidence="3" key="1">
    <citation type="submission" date="2015-10" db="EMBL/GenBank/DDBJ databases">
        <authorList>
            <person name="Gilbert D.G."/>
        </authorList>
    </citation>
    <scope>NUCLEOTIDE SEQUENCE</scope>
</reference>
<dbReference type="EMBL" id="FAXA01000146">
    <property type="protein sequence ID" value="CUV01850.1"/>
    <property type="molecule type" value="Genomic_DNA"/>
</dbReference>
<evidence type="ECO:0000313" key="3">
    <source>
        <dbReference type="EMBL" id="CUV01850.1"/>
    </source>
</evidence>
<dbReference type="AlphaFoldDB" id="A0A160VBC2"/>
<evidence type="ECO:0000256" key="2">
    <source>
        <dbReference type="ARBA" id="ARBA00023239"/>
    </source>
</evidence>
<protein>
    <submittedName>
        <fullName evidence="3">Enoyl-CoA hydratase</fullName>
        <ecNumber evidence="3">4.2.1.17</ecNumber>
    </submittedName>
</protein>
<dbReference type="GO" id="GO:0004300">
    <property type="term" value="F:enoyl-CoA hydratase activity"/>
    <property type="evidence" value="ECO:0007669"/>
    <property type="project" value="UniProtKB-EC"/>
</dbReference>
<dbReference type="EC" id="4.2.1.17" evidence="3"/>
<keyword evidence="2 3" id="KW-0456">Lyase</keyword>
<dbReference type="Pfam" id="PF00378">
    <property type="entry name" value="ECH_1"/>
    <property type="match status" value="1"/>
</dbReference>
<comment type="similarity">
    <text evidence="1">Belongs to the enoyl-CoA hydratase/isomerase family.</text>
</comment>
<name>A0A160VBC2_9ZZZZ</name>
<dbReference type="InterPro" id="IPR029045">
    <property type="entry name" value="ClpP/crotonase-like_dom_sf"/>
</dbReference>
<dbReference type="CDD" id="cd06558">
    <property type="entry name" value="crotonase-like"/>
    <property type="match status" value="1"/>
</dbReference>